<evidence type="ECO:0000313" key="6">
    <source>
        <dbReference type="EMBL" id="MFC6953424.1"/>
    </source>
</evidence>
<proteinExistence type="inferred from homology"/>
<evidence type="ECO:0000256" key="2">
    <source>
        <dbReference type="ARBA" id="ARBA00022598"/>
    </source>
</evidence>
<evidence type="ECO:0000313" key="7">
    <source>
        <dbReference type="Proteomes" id="UP001596395"/>
    </source>
</evidence>
<feature type="region of interest" description="Disordered" evidence="3">
    <location>
        <begin position="1"/>
        <end position="30"/>
    </location>
</feature>
<feature type="compositionally biased region" description="Basic and acidic residues" evidence="3">
    <location>
        <begin position="414"/>
        <end position="427"/>
    </location>
</feature>
<evidence type="ECO:0000259" key="5">
    <source>
        <dbReference type="Pfam" id="PF13193"/>
    </source>
</evidence>
<evidence type="ECO:0000256" key="3">
    <source>
        <dbReference type="SAM" id="MobiDB-lite"/>
    </source>
</evidence>
<dbReference type="Proteomes" id="UP001596395">
    <property type="component" value="Unassembled WGS sequence"/>
</dbReference>
<evidence type="ECO:0000256" key="1">
    <source>
        <dbReference type="ARBA" id="ARBA00006432"/>
    </source>
</evidence>
<name>A0ABD5VIZ5_9EURY</name>
<dbReference type="PANTHER" id="PTHR43201">
    <property type="entry name" value="ACYL-COA SYNTHETASE"/>
    <property type="match status" value="1"/>
</dbReference>
<feature type="compositionally biased region" description="Low complexity" evidence="3">
    <location>
        <begin position="16"/>
        <end position="30"/>
    </location>
</feature>
<keyword evidence="7" id="KW-1185">Reference proteome</keyword>
<dbReference type="EMBL" id="JBHSXN010000002">
    <property type="protein sequence ID" value="MFC6953424.1"/>
    <property type="molecule type" value="Genomic_DNA"/>
</dbReference>
<dbReference type="InterPro" id="IPR042099">
    <property type="entry name" value="ANL_N_sf"/>
</dbReference>
<dbReference type="SUPFAM" id="SSF56801">
    <property type="entry name" value="Acetyl-CoA synthetase-like"/>
    <property type="match status" value="1"/>
</dbReference>
<sequence length="552" mass="56535">MPDRARSDGGERADATDAASAAGAGGDWPTTDLVAARAAATPDREALVDHPTGDPWTYRELDAWVAAVANELGDGDDGGGVPGRIGVLADPHPRVVALVHAAWRAGRELVLLNVDLAPGELGAQLDHAGVETLLADAAGRDRADAAVDALESPSGVTVEGLGTVAGEPDAPTGSAASDVPDATAPSHRVTPGDVPVTMFTSGSTGDPKAVRVTVGNLLSSATASAFRLGVGRADRWLSPLPTYHMGGLAPIVRCALYGSTVVLQREFDADATASALDDHDATGVSLVPTALDRLLDADWTPPASLRFVLLGGAAADPALLARCERADVPVYPTYGMTETASQIATATPGQAFADPETVGQPLVNTTVAVVDADDETVPPGEVGELVVSGPTVTPGYLDAHDDADESATTGSGAGERDVAGRFGERGFHTGDRGYRDVDGKVYVTGRVDDMIVTGGENVQPAVVEDALRALDSVADAAVVGLPDPEWGERVVALVVRSEADVGPSTPDAVRDALRDTLAAHELPKTVAFADAIPRTASGTVDRPAVRERLADD</sequence>
<reference evidence="6 7" key="1">
    <citation type="journal article" date="2019" name="Int. J. Syst. Evol. Microbiol.">
        <title>The Global Catalogue of Microorganisms (GCM) 10K type strain sequencing project: providing services to taxonomists for standard genome sequencing and annotation.</title>
        <authorList>
            <consortium name="The Broad Institute Genomics Platform"/>
            <consortium name="The Broad Institute Genome Sequencing Center for Infectious Disease"/>
            <person name="Wu L."/>
            <person name="Ma J."/>
        </authorList>
    </citation>
    <scope>NUCLEOTIDE SEQUENCE [LARGE SCALE GENOMIC DNA]</scope>
    <source>
        <strain evidence="6 7">GX26</strain>
    </source>
</reference>
<dbReference type="Pfam" id="PF13193">
    <property type="entry name" value="AMP-binding_C"/>
    <property type="match status" value="1"/>
</dbReference>
<accession>A0ABD5VIZ5</accession>
<comment type="caution">
    <text evidence="6">The sequence shown here is derived from an EMBL/GenBank/DDBJ whole genome shotgun (WGS) entry which is preliminary data.</text>
</comment>
<feature type="region of interest" description="Disordered" evidence="3">
    <location>
        <begin position="401"/>
        <end position="427"/>
    </location>
</feature>
<dbReference type="PANTHER" id="PTHR43201:SF5">
    <property type="entry name" value="MEDIUM-CHAIN ACYL-COA LIGASE ACSF2, MITOCHONDRIAL"/>
    <property type="match status" value="1"/>
</dbReference>
<keyword evidence="2" id="KW-0436">Ligase</keyword>
<dbReference type="Gene3D" id="3.40.50.12780">
    <property type="entry name" value="N-terminal domain of ligase-like"/>
    <property type="match status" value="1"/>
</dbReference>
<protein>
    <submittedName>
        <fullName evidence="6">Class I adenylate-forming enzyme family protein</fullName>
    </submittedName>
</protein>
<dbReference type="InterPro" id="IPR025110">
    <property type="entry name" value="AMP-bd_C"/>
</dbReference>
<comment type="similarity">
    <text evidence="1">Belongs to the ATP-dependent AMP-binding enzyme family.</text>
</comment>
<feature type="region of interest" description="Disordered" evidence="3">
    <location>
        <begin position="158"/>
        <end position="194"/>
    </location>
</feature>
<dbReference type="GO" id="GO:0016874">
    <property type="term" value="F:ligase activity"/>
    <property type="evidence" value="ECO:0007669"/>
    <property type="project" value="UniProtKB-KW"/>
</dbReference>
<dbReference type="InterPro" id="IPR045851">
    <property type="entry name" value="AMP-bd_C_sf"/>
</dbReference>
<dbReference type="Pfam" id="PF00501">
    <property type="entry name" value="AMP-binding"/>
    <property type="match status" value="1"/>
</dbReference>
<feature type="compositionally biased region" description="Basic and acidic residues" evidence="3">
    <location>
        <begin position="1"/>
        <end position="15"/>
    </location>
</feature>
<evidence type="ECO:0000259" key="4">
    <source>
        <dbReference type="Pfam" id="PF00501"/>
    </source>
</evidence>
<organism evidence="6 7">
    <name type="scientific">Halorubellus litoreus</name>
    <dbReference type="NCBI Taxonomy" id="755308"/>
    <lineage>
        <taxon>Archaea</taxon>
        <taxon>Methanobacteriati</taxon>
        <taxon>Methanobacteriota</taxon>
        <taxon>Stenosarchaea group</taxon>
        <taxon>Halobacteria</taxon>
        <taxon>Halobacteriales</taxon>
        <taxon>Halorubellaceae</taxon>
        <taxon>Halorubellus</taxon>
    </lineage>
</organism>
<feature type="domain" description="AMP-dependent synthetase/ligase" evidence="4">
    <location>
        <begin position="36"/>
        <end position="397"/>
    </location>
</feature>
<dbReference type="InterPro" id="IPR000873">
    <property type="entry name" value="AMP-dep_synth/lig_dom"/>
</dbReference>
<dbReference type="RefSeq" id="WP_336350383.1">
    <property type="nucleotide sequence ID" value="NZ_JAZAQL010000002.1"/>
</dbReference>
<feature type="domain" description="AMP-binding enzyme C-terminal" evidence="5">
    <location>
        <begin position="463"/>
        <end position="538"/>
    </location>
</feature>
<gene>
    <name evidence="6" type="ORF">ACFQGB_11175</name>
</gene>
<dbReference type="AlphaFoldDB" id="A0ABD5VIZ5"/>
<dbReference type="Gene3D" id="3.30.300.30">
    <property type="match status" value="1"/>
</dbReference>